<dbReference type="InterPro" id="IPR025166">
    <property type="entry name" value="Integrase_DNA_bind_dom"/>
</dbReference>
<dbReference type="AlphaFoldDB" id="A0A420ERY6"/>
<dbReference type="InterPro" id="IPR013762">
    <property type="entry name" value="Integrase-like_cat_sf"/>
</dbReference>
<dbReference type="InterPro" id="IPR002104">
    <property type="entry name" value="Integrase_catalytic"/>
</dbReference>
<evidence type="ECO:0000259" key="5">
    <source>
        <dbReference type="PROSITE" id="PS51898"/>
    </source>
</evidence>
<dbReference type="Proteomes" id="UP000284395">
    <property type="component" value="Unassembled WGS sequence"/>
</dbReference>
<evidence type="ECO:0000313" key="6">
    <source>
        <dbReference type="EMBL" id="RKF23445.1"/>
    </source>
</evidence>
<dbReference type="PANTHER" id="PTHR30629:SF2">
    <property type="entry name" value="PROPHAGE INTEGRASE INTS-RELATED"/>
    <property type="match status" value="1"/>
</dbReference>
<comment type="similarity">
    <text evidence="1">Belongs to the 'phage' integrase family.</text>
</comment>
<dbReference type="InterPro" id="IPR010998">
    <property type="entry name" value="Integrase_recombinase_N"/>
</dbReference>
<dbReference type="PROSITE" id="PS51898">
    <property type="entry name" value="TYR_RECOMBINASE"/>
    <property type="match status" value="1"/>
</dbReference>
<evidence type="ECO:0000256" key="2">
    <source>
        <dbReference type="ARBA" id="ARBA00022908"/>
    </source>
</evidence>
<dbReference type="InterPro" id="IPR011010">
    <property type="entry name" value="DNA_brk_join_enz"/>
</dbReference>
<sequence>MVKPLNRQAIEGLISQARSVKGKQFELADNRVAGLRIRAGERSTTWLLCARLHNGKRTRIKLGSWPAMGLSDARDAARAKHIEVIEGADPNEEKREAQREAERAARTQRRLSDVLDDYERVKLSQLRSGAQCRRGIDGKCGLLRKFASKDIASIARSDIVDAVRKHAETSPMAANRYLAYVKAFMNWCVDQEVLEENPAATVRKPSKERTRDRFHTLDELLEIWDAMGALGYPFGPLFRLLIVVPMRREEVAAMSVAELELAPGGNPDEAVWTLPASRTKRGNSLRVPLSPLAVALINEGLAASDRPKDSPFVFSMTGDTSVSGYAKAKRRLDKIIRERREKAAAEAGCEAEEMEHWTIHDLRTTFSTLACEVLGADIAVVDRILNHVATATTSKIMRVYNKSELFEPRKRVMIAWAEMLEREIAARATKVGSK</sequence>
<dbReference type="InterPro" id="IPR038488">
    <property type="entry name" value="Integrase_DNA-bd_sf"/>
</dbReference>
<dbReference type="Pfam" id="PF00589">
    <property type="entry name" value="Phage_integrase"/>
    <property type="match status" value="1"/>
</dbReference>
<dbReference type="EMBL" id="RAPF01000001">
    <property type="protein sequence ID" value="RKF23445.1"/>
    <property type="molecule type" value="Genomic_DNA"/>
</dbReference>
<dbReference type="GO" id="GO:0006310">
    <property type="term" value="P:DNA recombination"/>
    <property type="evidence" value="ECO:0007669"/>
    <property type="project" value="UniProtKB-KW"/>
</dbReference>
<evidence type="ECO:0000256" key="3">
    <source>
        <dbReference type="ARBA" id="ARBA00023125"/>
    </source>
</evidence>
<dbReference type="Gene3D" id="1.10.150.130">
    <property type="match status" value="1"/>
</dbReference>
<reference evidence="6 7" key="1">
    <citation type="submission" date="2018-09" db="EMBL/GenBank/DDBJ databases">
        <title>Altererythrobacter spongiae sp. nov., isolated from a marine sponge.</title>
        <authorList>
            <person name="Zhuang L."/>
            <person name="Luo L."/>
        </authorList>
    </citation>
    <scope>NUCLEOTIDE SEQUENCE [LARGE SCALE GENOMIC DNA]</scope>
    <source>
        <strain evidence="6 7">HN-Y73</strain>
    </source>
</reference>
<evidence type="ECO:0000313" key="7">
    <source>
        <dbReference type="Proteomes" id="UP000284395"/>
    </source>
</evidence>
<name>A0A420ERY6_9SPHN</name>
<dbReference type="Gene3D" id="1.10.443.10">
    <property type="entry name" value="Intergrase catalytic core"/>
    <property type="match status" value="1"/>
</dbReference>
<evidence type="ECO:0000256" key="1">
    <source>
        <dbReference type="ARBA" id="ARBA00008857"/>
    </source>
</evidence>
<dbReference type="PANTHER" id="PTHR30629">
    <property type="entry name" value="PROPHAGE INTEGRASE"/>
    <property type="match status" value="1"/>
</dbReference>
<dbReference type="Pfam" id="PF13356">
    <property type="entry name" value="Arm-DNA-bind_3"/>
    <property type="match status" value="1"/>
</dbReference>
<comment type="caution">
    <text evidence="6">The sequence shown here is derived from an EMBL/GenBank/DDBJ whole genome shotgun (WGS) entry which is preliminary data.</text>
</comment>
<keyword evidence="7" id="KW-1185">Reference proteome</keyword>
<keyword evidence="3" id="KW-0238">DNA-binding</keyword>
<dbReference type="SUPFAM" id="SSF56349">
    <property type="entry name" value="DNA breaking-rejoining enzymes"/>
    <property type="match status" value="1"/>
</dbReference>
<accession>A0A420ERY6</accession>
<proteinExistence type="inferred from homology"/>
<protein>
    <submittedName>
        <fullName evidence="6">DUF4102 domain-containing protein</fullName>
    </submittedName>
</protein>
<dbReference type="GO" id="GO:0003677">
    <property type="term" value="F:DNA binding"/>
    <property type="evidence" value="ECO:0007669"/>
    <property type="project" value="UniProtKB-KW"/>
</dbReference>
<dbReference type="InterPro" id="IPR050808">
    <property type="entry name" value="Phage_Integrase"/>
</dbReference>
<gene>
    <name evidence="6" type="ORF">D6851_02985</name>
</gene>
<keyword evidence="2" id="KW-0229">DNA integration</keyword>
<dbReference type="Gene3D" id="3.30.160.390">
    <property type="entry name" value="Integrase, DNA-binding domain"/>
    <property type="match status" value="1"/>
</dbReference>
<keyword evidence="4" id="KW-0233">DNA recombination</keyword>
<feature type="domain" description="Tyr recombinase" evidence="5">
    <location>
        <begin position="210"/>
        <end position="414"/>
    </location>
</feature>
<evidence type="ECO:0000256" key="4">
    <source>
        <dbReference type="ARBA" id="ARBA00023172"/>
    </source>
</evidence>
<organism evidence="6 7">
    <name type="scientific">Altericroceibacterium spongiae</name>
    <dbReference type="NCBI Taxonomy" id="2320269"/>
    <lineage>
        <taxon>Bacteria</taxon>
        <taxon>Pseudomonadati</taxon>
        <taxon>Pseudomonadota</taxon>
        <taxon>Alphaproteobacteria</taxon>
        <taxon>Sphingomonadales</taxon>
        <taxon>Erythrobacteraceae</taxon>
        <taxon>Altericroceibacterium</taxon>
    </lineage>
</organism>
<dbReference type="GO" id="GO:0015074">
    <property type="term" value="P:DNA integration"/>
    <property type="evidence" value="ECO:0007669"/>
    <property type="project" value="UniProtKB-KW"/>
</dbReference>